<sequence>MNTIRHSIILCLVISSVSCKKNTAPVTTTITIDTTLITGIKATLPAVLKESSGLCYTDGQLWSFGDSGNPNNIYKIDTTTGAVLQTVTIANYVNVDWEDITADASYIYIGDFGNNSGDRTDLKILRVKKSDLINSTSVNAEAINFSYTDQTDFTANDNSNFDCESLLVMHDSLYIFTKDAGDLKTRCYKMPAIPGTYALSPFTTFDSQGKITAAAYNPDTKEVALLGYMNKKIQPFIWLLNGYTSDNFFSGTTKRFNIGNQSDWQTEGLDYITSGRLFMSCENSSSHAATLYYVQKEGF</sequence>
<comment type="caution">
    <text evidence="1">The sequence shown here is derived from an EMBL/GenBank/DDBJ whole genome shotgun (WGS) entry which is preliminary data.</text>
</comment>
<accession>A0A6N8J580</accession>
<dbReference type="SUPFAM" id="SSF50969">
    <property type="entry name" value="YVTN repeat-like/Quinoprotein amine dehydrogenase"/>
    <property type="match status" value="1"/>
</dbReference>
<dbReference type="EMBL" id="WRXO01000001">
    <property type="protein sequence ID" value="MVT40387.1"/>
    <property type="molecule type" value="Genomic_DNA"/>
</dbReference>
<reference evidence="1 2" key="1">
    <citation type="submission" date="2019-12" db="EMBL/GenBank/DDBJ databases">
        <title>The draft genomic sequence of strain Chitinophaga oryziterrae JCM 16595.</title>
        <authorList>
            <person name="Zhang X."/>
        </authorList>
    </citation>
    <scope>NUCLEOTIDE SEQUENCE [LARGE SCALE GENOMIC DNA]</scope>
    <source>
        <strain evidence="1 2">JCM 16595</strain>
    </source>
</reference>
<keyword evidence="2" id="KW-1185">Reference proteome</keyword>
<dbReference type="OrthoDB" id="9798438at2"/>
<evidence type="ECO:0008006" key="3">
    <source>
        <dbReference type="Google" id="ProtNLM"/>
    </source>
</evidence>
<evidence type="ECO:0000313" key="2">
    <source>
        <dbReference type="Proteomes" id="UP000468388"/>
    </source>
</evidence>
<gene>
    <name evidence="1" type="ORF">GO495_07320</name>
</gene>
<protein>
    <recommendedName>
        <fullName evidence="3">T9SS C-terminal target domain-containing protein</fullName>
    </recommendedName>
</protein>
<dbReference type="Proteomes" id="UP000468388">
    <property type="component" value="Unassembled WGS sequence"/>
</dbReference>
<dbReference type="RefSeq" id="WP_157299020.1">
    <property type="nucleotide sequence ID" value="NZ_BAAAZB010000005.1"/>
</dbReference>
<proteinExistence type="predicted"/>
<name>A0A6N8J580_9BACT</name>
<dbReference type="AlphaFoldDB" id="A0A6N8J580"/>
<dbReference type="InterPro" id="IPR011044">
    <property type="entry name" value="Quino_amine_DH_bsu"/>
</dbReference>
<dbReference type="PROSITE" id="PS51257">
    <property type="entry name" value="PROKAR_LIPOPROTEIN"/>
    <property type="match status" value="1"/>
</dbReference>
<evidence type="ECO:0000313" key="1">
    <source>
        <dbReference type="EMBL" id="MVT40387.1"/>
    </source>
</evidence>
<organism evidence="1 2">
    <name type="scientific">Chitinophaga oryziterrae</name>
    <dbReference type="NCBI Taxonomy" id="1031224"/>
    <lineage>
        <taxon>Bacteria</taxon>
        <taxon>Pseudomonadati</taxon>
        <taxon>Bacteroidota</taxon>
        <taxon>Chitinophagia</taxon>
        <taxon>Chitinophagales</taxon>
        <taxon>Chitinophagaceae</taxon>
        <taxon>Chitinophaga</taxon>
    </lineage>
</organism>